<keyword evidence="1" id="KW-1133">Transmembrane helix</keyword>
<reference evidence="2 3" key="1">
    <citation type="submission" date="2019-04" db="EMBL/GenBank/DDBJ databases">
        <authorList>
            <person name="Feng G."/>
            <person name="Zhang J."/>
            <person name="Zhu H."/>
        </authorList>
    </citation>
    <scope>NUCLEOTIDE SEQUENCE [LARGE SCALE GENOMIC DNA]</scope>
    <source>
        <strain evidence="2 3">JCM 17223</strain>
    </source>
</reference>
<dbReference type="OrthoDB" id="880473at2"/>
<accession>A0A4Z0PNL4</accession>
<keyword evidence="3" id="KW-1185">Reference proteome</keyword>
<proteinExistence type="predicted"/>
<feature type="transmembrane region" description="Helical" evidence="1">
    <location>
        <begin position="85"/>
        <end position="104"/>
    </location>
</feature>
<dbReference type="RefSeq" id="WP_135497115.1">
    <property type="nucleotide sequence ID" value="NZ_SRLD01000011.1"/>
</dbReference>
<gene>
    <name evidence="2" type="ORF">E5J99_07590</name>
</gene>
<evidence type="ECO:0000313" key="3">
    <source>
        <dbReference type="Proteomes" id="UP000297739"/>
    </source>
</evidence>
<name>A0A4Z0PNL4_9BACT</name>
<dbReference type="AlphaFoldDB" id="A0A4Z0PNL4"/>
<evidence type="ECO:0000313" key="2">
    <source>
        <dbReference type="EMBL" id="TGE17411.1"/>
    </source>
</evidence>
<dbReference type="EMBL" id="SRLD01000011">
    <property type="protein sequence ID" value="TGE17411.1"/>
    <property type="molecule type" value="Genomic_DNA"/>
</dbReference>
<protein>
    <submittedName>
        <fullName evidence="2">Uncharacterized protein</fullName>
    </submittedName>
</protein>
<keyword evidence="1" id="KW-0472">Membrane</keyword>
<keyword evidence="1" id="KW-0812">Transmembrane</keyword>
<organism evidence="2 3">
    <name type="scientific">Hymenobacter elongatus</name>
    <dbReference type="NCBI Taxonomy" id="877208"/>
    <lineage>
        <taxon>Bacteria</taxon>
        <taxon>Pseudomonadati</taxon>
        <taxon>Bacteroidota</taxon>
        <taxon>Cytophagia</taxon>
        <taxon>Cytophagales</taxon>
        <taxon>Hymenobacteraceae</taxon>
        <taxon>Hymenobacter</taxon>
    </lineage>
</organism>
<sequence>MFFEQRQLTRVTQLALRPHGLYVCERTRQGKTIVEFEMPYEEVLPIRVERTTSTPQLRWLPFALFWVVSSYLQRSARLADGLSTTEWLVAFGVGLVLIGGYLYGQNNWWRHFTLGTARASIHLADRTQERTELNTFVEALDQRCKSYLREHYAAINPLGIIEPQLQRLHWLRHLNVVSESEARALATRLTGQVPTAPLVSMGQILETPYVN</sequence>
<comment type="caution">
    <text evidence="2">The sequence shown here is derived from an EMBL/GenBank/DDBJ whole genome shotgun (WGS) entry which is preliminary data.</text>
</comment>
<dbReference type="Proteomes" id="UP000297739">
    <property type="component" value="Unassembled WGS sequence"/>
</dbReference>
<evidence type="ECO:0000256" key="1">
    <source>
        <dbReference type="SAM" id="Phobius"/>
    </source>
</evidence>